<gene>
    <name evidence="1" type="ORF">SELMODRAFT_423523</name>
</gene>
<dbReference type="InterPro" id="IPR011989">
    <property type="entry name" value="ARM-like"/>
</dbReference>
<evidence type="ECO:0000313" key="1">
    <source>
        <dbReference type="EMBL" id="EFJ14396.1"/>
    </source>
</evidence>
<dbReference type="SUPFAM" id="SSF48371">
    <property type="entry name" value="ARM repeat"/>
    <property type="match status" value="1"/>
</dbReference>
<protein>
    <recommendedName>
        <fullName evidence="3">Armadillo repeat-containing domain-containing protein</fullName>
    </recommendedName>
</protein>
<dbReference type="STRING" id="88036.D8SLZ5"/>
<evidence type="ECO:0000313" key="2">
    <source>
        <dbReference type="Proteomes" id="UP000001514"/>
    </source>
</evidence>
<organism evidence="2">
    <name type="scientific">Selaginella moellendorffii</name>
    <name type="common">Spikemoss</name>
    <dbReference type="NCBI Taxonomy" id="88036"/>
    <lineage>
        <taxon>Eukaryota</taxon>
        <taxon>Viridiplantae</taxon>
        <taxon>Streptophyta</taxon>
        <taxon>Embryophyta</taxon>
        <taxon>Tracheophyta</taxon>
        <taxon>Lycopodiopsida</taxon>
        <taxon>Selaginellales</taxon>
        <taxon>Selaginellaceae</taxon>
        <taxon>Selaginella</taxon>
    </lineage>
</organism>
<dbReference type="Proteomes" id="UP000001514">
    <property type="component" value="Unassembled WGS sequence"/>
</dbReference>
<dbReference type="AlphaFoldDB" id="D8SLZ5"/>
<dbReference type="InParanoid" id="D8SLZ5"/>
<evidence type="ECO:0008006" key="3">
    <source>
        <dbReference type="Google" id="ProtNLM"/>
    </source>
</evidence>
<keyword evidence="2" id="KW-1185">Reference proteome</keyword>
<dbReference type="OrthoDB" id="2017266at2759"/>
<dbReference type="eggNOG" id="ENOG502RY6B">
    <property type="taxonomic scope" value="Eukaryota"/>
</dbReference>
<sequence length="208" mass="22570">MAAVRSICRLGAAIQGWHRNLIAKIPVPKLASEFKPPPVNESGETNARPGWLRVTVTAAFLGYMSMNAIPIIAEGTVKHPVLLLKVKDPFFQRSGASRLIYLTLTDGRKQAAVKYGAIGLLLEMLESATDDKTRIAALKAMNALAQCDLAIKVLHRREGGAALEKMAESTANLEILSLITSIQDKMRRPLVLDEEDDLLVATPALAMS</sequence>
<dbReference type="EMBL" id="GL377627">
    <property type="protein sequence ID" value="EFJ14396.1"/>
    <property type="molecule type" value="Genomic_DNA"/>
</dbReference>
<dbReference type="PANTHER" id="PTHR47673">
    <property type="entry name" value="ARM REPEAT SUPERFAMILY PROTEIN"/>
    <property type="match status" value="1"/>
</dbReference>
<proteinExistence type="predicted"/>
<dbReference type="PANTHER" id="PTHR47673:SF1">
    <property type="entry name" value="ARM REPEAT SUPERFAMILY PROTEIN"/>
    <property type="match status" value="1"/>
</dbReference>
<dbReference type="HOGENOM" id="CLU_1322867_0_0_1"/>
<accession>D8SLZ5</accession>
<dbReference type="KEGG" id="smo:SELMODRAFT_423523"/>
<dbReference type="Gramene" id="EFJ14396">
    <property type="protein sequence ID" value="EFJ14396"/>
    <property type="gene ID" value="SELMODRAFT_423523"/>
</dbReference>
<reference evidence="1 2" key="1">
    <citation type="journal article" date="2011" name="Science">
        <title>The Selaginella genome identifies genetic changes associated with the evolution of vascular plants.</title>
        <authorList>
            <person name="Banks J.A."/>
            <person name="Nishiyama T."/>
            <person name="Hasebe M."/>
            <person name="Bowman J.L."/>
            <person name="Gribskov M."/>
            <person name="dePamphilis C."/>
            <person name="Albert V.A."/>
            <person name="Aono N."/>
            <person name="Aoyama T."/>
            <person name="Ambrose B.A."/>
            <person name="Ashton N.W."/>
            <person name="Axtell M.J."/>
            <person name="Barker E."/>
            <person name="Barker M.S."/>
            <person name="Bennetzen J.L."/>
            <person name="Bonawitz N.D."/>
            <person name="Chapple C."/>
            <person name="Cheng C."/>
            <person name="Correa L.G."/>
            <person name="Dacre M."/>
            <person name="DeBarry J."/>
            <person name="Dreyer I."/>
            <person name="Elias M."/>
            <person name="Engstrom E.M."/>
            <person name="Estelle M."/>
            <person name="Feng L."/>
            <person name="Finet C."/>
            <person name="Floyd S.K."/>
            <person name="Frommer W.B."/>
            <person name="Fujita T."/>
            <person name="Gramzow L."/>
            <person name="Gutensohn M."/>
            <person name="Harholt J."/>
            <person name="Hattori M."/>
            <person name="Heyl A."/>
            <person name="Hirai T."/>
            <person name="Hiwatashi Y."/>
            <person name="Ishikawa M."/>
            <person name="Iwata M."/>
            <person name="Karol K.G."/>
            <person name="Koehler B."/>
            <person name="Kolukisaoglu U."/>
            <person name="Kubo M."/>
            <person name="Kurata T."/>
            <person name="Lalonde S."/>
            <person name="Li K."/>
            <person name="Li Y."/>
            <person name="Litt A."/>
            <person name="Lyons E."/>
            <person name="Manning G."/>
            <person name="Maruyama T."/>
            <person name="Michael T.P."/>
            <person name="Mikami K."/>
            <person name="Miyazaki S."/>
            <person name="Morinaga S."/>
            <person name="Murata T."/>
            <person name="Mueller-Roeber B."/>
            <person name="Nelson D.R."/>
            <person name="Obara M."/>
            <person name="Oguri Y."/>
            <person name="Olmstead R.G."/>
            <person name="Onodera N."/>
            <person name="Petersen B.L."/>
            <person name="Pils B."/>
            <person name="Prigge M."/>
            <person name="Rensing S.A."/>
            <person name="Riano-Pachon D.M."/>
            <person name="Roberts A.W."/>
            <person name="Sato Y."/>
            <person name="Scheller H.V."/>
            <person name="Schulz B."/>
            <person name="Schulz C."/>
            <person name="Shakirov E.V."/>
            <person name="Shibagaki N."/>
            <person name="Shinohara N."/>
            <person name="Shippen D.E."/>
            <person name="Soerensen I."/>
            <person name="Sotooka R."/>
            <person name="Sugimoto N."/>
            <person name="Sugita M."/>
            <person name="Sumikawa N."/>
            <person name="Tanurdzic M."/>
            <person name="Theissen G."/>
            <person name="Ulvskov P."/>
            <person name="Wakazuki S."/>
            <person name="Weng J.K."/>
            <person name="Willats W.W."/>
            <person name="Wipf D."/>
            <person name="Wolf P.G."/>
            <person name="Yang L."/>
            <person name="Zimmer A.D."/>
            <person name="Zhu Q."/>
            <person name="Mitros T."/>
            <person name="Hellsten U."/>
            <person name="Loque D."/>
            <person name="Otillar R."/>
            <person name="Salamov A."/>
            <person name="Schmutz J."/>
            <person name="Shapiro H."/>
            <person name="Lindquist E."/>
            <person name="Lucas S."/>
            <person name="Rokhsar D."/>
            <person name="Grigoriev I.V."/>
        </authorList>
    </citation>
    <scope>NUCLEOTIDE SEQUENCE [LARGE SCALE GENOMIC DNA]</scope>
</reference>
<dbReference type="Gene3D" id="1.25.10.10">
    <property type="entry name" value="Leucine-rich Repeat Variant"/>
    <property type="match status" value="1"/>
</dbReference>
<dbReference type="InterPro" id="IPR016024">
    <property type="entry name" value="ARM-type_fold"/>
</dbReference>
<name>D8SLZ5_SELML</name>